<dbReference type="PANTHER" id="PTHR30595">
    <property type="entry name" value="GLPR-RELATED TRANSCRIPTIONAL REPRESSOR"/>
    <property type="match status" value="1"/>
</dbReference>
<evidence type="ECO:0000313" key="2">
    <source>
        <dbReference type="Proteomes" id="UP000236162"/>
    </source>
</evidence>
<dbReference type="Pfam" id="PF13749">
    <property type="entry name" value="HATPase_c_4"/>
    <property type="match status" value="1"/>
</dbReference>
<dbReference type="InterPro" id="IPR036390">
    <property type="entry name" value="WH_DNA-bd_sf"/>
</dbReference>
<evidence type="ECO:0000313" key="1">
    <source>
        <dbReference type="EMBL" id="GBF03695.1"/>
    </source>
</evidence>
<comment type="caution">
    <text evidence="1">The sequence shown here is derived from an EMBL/GenBank/DDBJ whole genome shotgun (WGS) entry which is preliminary data.</text>
</comment>
<name>A0ABQ0NF54_9LACO</name>
<proteinExistence type="predicted"/>
<dbReference type="EMBL" id="BDOR01000045">
    <property type="protein sequence ID" value="GBF03695.1"/>
    <property type="molecule type" value="Genomic_DNA"/>
</dbReference>
<protein>
    <submittedName>
        <fullName evidence="1">Transcriptional regulator</fullName>
    </submittedName>
</protein>
<dbReference type="Gene3D" id="3.30.565.60">
    <property type="match status" value="1"/>
</dbReference>
<dbReference type="Gene3D" id="1.10.10.10">
    <property type="entry name" value="Winged helix-like DNA-binding domain superfamily/Winged helix DNA-binding domain"/>
    <property type="match status" value="1"/>
</dbReference>
<dbReference type="InterPro" id="IPR038475">
    <property type="entry name" value="RecG_C_sf"/>
</dbReference>
<gene>
    <name evidence="1" type="ORF">LPPLD21_03266</name>
</gene>
<dbReference type="PANTHER" id="PTHR30595:SF6">
    <property type="entry name" value="SCHLAFEN ALBA-2 DOMAIN-CONTAINING PROTEIN"/>
    <property type="match status" value="1"/>
</dbReference>
<dbReference type="InterPro" id="IPR036388">
    <property type="entry name" value="WH-like_DNA-bd_sf"/>
</dbReference>
<accession>A0ABQ0NF54</accession>
<dbReference type="RefSeq" id="WP_103127308.1">
    <property type="nucleotide sequence ID" value="NZ_BDOR01000045.1"/>
</dbReference>
<sequence>MATIENRFELNDQGERIDTFGSMHVALREGLINMLMHADYSGETPVILNNTTNYFEFINPGKMKIPSKDFFTTSKTSTRNPIISKLFIQIGIGERAGHGGEKIYECALINKFKFPEINTDLTHTTLKIWKVDLANSFSGKQITDRERLVLKALVSQSHSLTHKELENITHLSRSITSTTIANLLQKDLIKRYGKTKSTKYGIQPTTEQVLAQAQTIPDLVRSILNIHADH</sequence>
<keyword evidence="2" id="KW-1185">Reference proteome</keyword>
<dbReference type="Proteomes" id="UP000236162">
    <property type="component" value="Unassembled WGS sequence"/>
</dbReference>
<organism evidence="1 2">
    <name type="scientific">Lactiplantibacillus paraplantarum</name>
    <dbReference type="NCBI Taxonomy" id="60520"/>
    <lineage>
        <taxon>Bacteria</taxon>
        <taxon>Bacillati</taxon>
        <taxon>Bacillota</taxon>
        <taxon>Bacilli</taxon>
        <taxon>Lactobacillales</taxon>
        <taxon>Lactobacillaceae</taxon>
        <taxon>Lactiplantibacillus</taxon>
    </lineage>
</organism>
<reference evidence="1 2" key="1">
    <citation type="submission" date="2017-04" db="EMBL/GenBank/DDBJ databases">
        <title>In vitro and in silico characterization of Lactobacillus paraplantarum D2-1, a starter culture for soymilk fermentation.</title>
        <authorList>
            <person name="Endo A."/>
            <person name="Sasaki F."/>
            <person name="Maeno S."/>
            <person name="Kanesaki Y."/>
            <person name="Kubota E."/>
            <person name="Torres G.A."/>
            <person name="Tomita S."/>
            <person name="Nakagawa J."/>
        </authorList>
    </citation>
    <scope>NUCLEOTIDE SEQUENCE [LARGE SCALE GENOMIC DNA]</scope>
    <source>
        <strain evidence="1 2">D2-1</strain>
    </source>
</reference>
<dbReference type="SUPFAM" id="SSF46785">
    <property type="entry name" value="Winged helix' DNA-binding domain"/>
    <property type="match status" value="1"/>
</dbReference>